<dbReference type="InterPro" id="IPR000182">
    <property type="entry name" value="GNAT_dom"/>
</dbReference>
<feature type="domain" description="N-acetyltransferase" evidence="3">
    <location>
        <begin position="1"/>
        <end position="141"/>
    </location>
</feature>
<sequence length="141" mass="16151">MLNREVQRKHAEAYPHLFKPASDATLTASAFDVLLNDPAATTLVVVEDEAVIGYISAEEFERPDTPYRFAHRVLYIHQLCVVRSAQRQGHGRRLIEAMKSMAIDRGISHVELDTWAFNDEAQCFFRTEGFRDINIRMALDE</sequence>
<organism evidence="4">
    <name type="scientific">mine drainage metagenome</name>
    <dbReference type="NCBI Taxonomy" id="410659"/>
    <lineage>
        <taxon>unclassified sequences</taxon>
        <taxon>metagenomes</taxon>
        <taxon>ecological metagenomes</taxon>
    </lineage>
</organism>
<dbReference type="Pfam" id="PF00583">
    <property type="entry name" value="Acetyltransf_1"/>
    <property type="match status" value="1"/>
</dbReference>
<comment type="caution">
    <text evidence="4">The sequence shown here is derived from an EMBL/GenBank/DDBJ whole genome shotgun (WGS) entry which is preliminary data.</text>
</comment>
<dbReference type="EMBL" id="MLJW01000856">
    <property type="protein sequence ID" value="OIQ81998.1"/>
    <property type="molecule type" value="Genomic_DNA"/>
</dbReference>
<evidence type="ECO:0000256" key="1">
    <source>
        <dbReference type="ARBA" id="ARBA00022679"/>
    </source>
</evidence>
<reference evidence="4" key="1">
    <citation type="submission" date="2016-10" db="EMBL/GenBank/DDBJ databases">
        <title>Sequence of Gallionella enrichment culture.</title>
        <authorList>
            <person name="Poehlein A."/>
            <person name="Muehling M."/>
            <person name="Daniel R."/>
        </authorList>
    </citation>
    <scope>NUCLEOTIDE SEQUENCE</scope>
</reference>
<dbReference type="SUPFAM" id="SSF55729">
    <property type="entry name" value="Acyl-CoA N-acyltransferases (Nat)"/>
    <property type="match status" value="1"/>
</dbReference>
<dbReference type="Gene3D" id="3.40.630.30">
    <property type="match status" value="1"/>
</dbReference>
<protein>
    <submittedName>
        <fullName evidence="4">Acetyltransferase (GNAT) family protein</fullName>
    </submittedName>
</protein>
<dbReference type="GO" id="GO:0016747">
    <property type="term" value="F:acyltransferase activity, transferring groups other than amino-acyl groups"/>
    <property type="evidence" value="ECO:0007669"/>
    <property type="project" value="InterPro"/>
</dbReference>
<name>A0A1J5QEK3_9ZZZZ</name>
<dbReference type="PANTHER" id="PTHR43877">
    <property type="entry name" value="AMINOALKYLPHOSPHONATE N-ACETYLTRANSFERASE-RELATED-RELATED"/>
    <property type="match status" value="1"/>
</dbReference>
<evidence type="ECO:0000256" key="2">
    <source>
        <dbReference type="ARBA" id="ARBA00023315"/>
    </source>
</evidence>
<dbReference type="AlphaFoldDB" id="A0A1J5QEK3"/>
<evidence type="ECO:0000313" key="4">
    <source>
        <dbReference type="EMBL" id="OIQ81998.1"/>
    </source>
</evidence>
<proteinExistence type="predicted"/>
<dbReference type="InterPro" id="IPR016181">
    <property type="entry name" value="Acyl_CoA_acyltransferase"/>
</dbReference>
<keyword evidence="2" id="KW-0012">Acyltransferase</keyword>
<dbReference type="InterPro" id="IPR050832">
    <property type="entry name" value="Bact_Acetyltransf"/>
</dbReference>
<accession>A0A1J5QEK3</accession>
<evidence type="ECO:0000259" key="3">
    <source>
        <dbReference type="PROSITE" id="PS51186"/>
    </source>
</evidence>
<gene>
    <name evidence="4" type="ORF">GALL_362220</name>
</gene>
<dbReference type="CDD" id="cd04301">
    <property type="entry name" value="NAT_SF"/>
    <property type="match status" value="1"/>
</dbReference>
<dbReference type="PROSITE" id="PS51186">
    <property type="entry name" value="GNAT"/>
    <property type="match status" value="1"/>
</dbReference>
<keyword evidence="1 4" id="KW-0808">Transferase</keyword>